<feature type="compositionally biased region" description="Polar residues" evidence="1">
    <location>
        <begin position="25"/>
        <end position="38"/>
    </location>
</feature>
<comment type="caution">
    <text evidence="2">The sequence shown here is derived from an EMBL/GenBank/DDBJ whole genome shotgun (WGS) entry which is preliminary data.</text>
</comment>
<sequence>MTGICHSTPMKNSDINDDNEKVEFNSDNESESTLSNCESPPSSYPSSPVNEFDGTPRSNDTILDLNTVCAVLKENLLI</sequence>
<reference evidence="2 3" key="1">
    <citation type="submission" date="2017-03" db="EMBL/GenBank/DDBJ databases">
        <title>Genome Survey of Euroglyphus maynei.</title>
        <authorList>
            <person name="Arlian L.G."/>
            <person name="Morgan M.S."/>
            <person name="Rider S.D."/>
        </authorList>
    </citation>
    <scope>NUCLEOTIDE SEQUENCE [LARGE SCALE GENOMIC DNA]</scope>
    <source>
        <strain evidence="2">Arlian Lab</strain>
        <tissue evidence="2">Whole body</tissue>
    </source>
</reference>
<evidence type="ECO:0000313" key="3">
    <source>
        <dbReference type="Proteomes" id="UP000194236"/>
    </source>
</evidence>
<dbReference type="EMBL" id="MUJZ01067017">
    <property type="protein sequence ID" value="OTF70157.1"/>
    <property type="molecule type" value="Genomic_DNA"/>
</dbReference>
<evidence type="ECO:0000313" key="2">
    <source>
        <dbReference type="EMBL" id="OTF70157.1"/>
    </source>
</evidence>
<keyword evidence="3" id="KW-1185">Reference proteome</keyword>
<gene>
    <name evidence="2" type="ORF">BLA29_010804</name>
</gene>
<organism evidence="2 3">
    <name type="scientific">Euroglyphus maynei</name>
    <name type="common">Mayne's house dust mite</name>
    <dbReference type="NCBI Taxonomy" id="6958"/>
    <lineage>
        <taxon>Eukaryota</taxon>
        <taxon>Metazoa</taxon>
        <taxon>Ecdysozoa</taxon>
        <taxon>Arthropoda</taxon>
        <taxon>Chelicerata</taxon>
        <taxon>Arachnida</taxon>
        <taxon>Acari</taxon>
        <taxon>Acariformes</taxon>
        <taxon>Sarcoptiformes</taxon>
        <taxon>Astigmata</taxon>
        <taxon>Psoroptidia</taxon>
        <taxon>Analgoidea</taxon>
        <taxon>Pyroglyphidae</taxon>
        <taxon>Pyroglyphinae</taxon>
        <taxon>Euroglyphus</taxon>
    </lineage>
</organism>
<feature type="region of interest" description="Disordered" evidence="1">
    <location>
        <begin position="1"/>
        <end position="58"/>
    </location>
</feature>
<proteinExistence type="predicted"/>
<dbReference type="AlphaFoldDB" id="A0A1Y3AQ74"/>
<name>A0A1Y3AQ74_EURMA</name>
<evidence type="ECO:0000256" key="1">
    <source>
        <dbReference type="SAM" id="MobiDB-lite"/>
    </source>
</evidence>
<dbReference type="Proteomes" id="UP000194236">
    <property type="component" value="Unassembled WGS sequence"/>
</dbReference>
<accession>A0A1Y3AQ74</accession>
<feature type="compositionally biased region" description="Low complexity" evidence="1">
    <location>
        <begin position="39"/>
        <end position="48"/>
    </location>
</feature>
<protein>
    <submittedName>
        <fullName evidence="2">Uncharacterized protein</fullName>
    </submittedName>
</protein>